<dbReference type="InterPro" id="IPR001296">
    <property type="entry name" value="Glyco_trans_1"/>
</dbReference>
<comment type="caution">
    <text evidence="6">The sequence shown here is derived from an EMBL/GenBank/DDBJ whole genome shotgun (WGS) entry which is preliminary data.</text>
</comment>
<evidence type="ECO:0000313" key="6">
    <source>
        <dbReference type="EMBL" id="MBS0022839.1"/>
    </source>
</evidence>
<dbReference type="PANTHER" id="PTHR45947:SF3">
    <property type="entry name" value="SULFOQUINOVOSYL TRANSFERASE SQD2"/>
    <property type="match status" value="1"/>
</dbReference>
<keyword evidence="7" id="KW-1185">Reference proteome</keyword>
<name>A0ABS5IIS4_9MICO</name>
<protein>
    <recommendedName>
        <fullName evidence="1">D-inositol 3-phosphate glycosyltransferase</fullName>
    </recommendedName>
</protein>
<evidence type="ECO:0000256" key="1">
    <source>
        <dbReference type="ARBA" id="ARBA00021292"/>
    </source>
</evidence>
<dbReference type="PANTHER" id="PTHR45947">
    <property type="entry name" value="SULFOQUINOVOSYL TRANSFERASE SQD2"/>
    <property type="match status" value="1"/>
</dbReference>
<dbReference type="RefSeq" id="WP_211540556.1">
    <property type="nucleotide sequence ID" value="NZ_CBDREF010000002.1"/>
</dbReference>
<dbReference type="InterPro" id="IPR050194">
    <property type="entry name" value="Glycosyltransferase_grp1"/>
</dbReference>
<accession>A0ABS5IIS4</accession>
<reference evidence="6 7" key="1">
    <citation type="submission" date="2021-04" db="EMBL/GenBank/DDBJ databases">
        <title>Whole genome analysis of root endophytic bacterium Microbacterium paraoxydans ku-mp colonizing RP-bio226 rice variety.</title>
        <authorList>
            <person name="Ulaganathan K."/>
            <person name="Latha B."/>
        </authorList>
    </citation>
    <scope>NUCLEOTIDE SEQUENCE [LARGE SCALE GENOMIC DNA]</scope>
    <source>
        <strain evidence="7">ku-mp</strain>
    </source>
</reference>
<feature type="domain" description="Glycosyl transferase family 1" evidence="4">
    <location>
        <begin position="227"/>
        <end position="370"/>
    </location>
</feature>
<dbReference type="Proteomes" id="UP000678243">
    <property type="component" value="Unassembled WGS sequence"/>
</dbReference>
<organism evidence="6 7">
    <name type="scientific">Microbacterium paraoxydans</name>
    <dbReference type="NCBI Taxonomy" id="199592"/>
    <lineage>
        <taxon>Bacteria</taxon>
        <taxon>Bacillati</taxon>
        <taxon>Actinomycetota</taxon>
        <taxon>Actinomycetes</taxon>
        <taxon>Micrococcales</taxon>
        <taxon>Microbacteriaceae</taxon>
        <taxon>Microbacterium</taxon>
    </lineage>
</organism>
<keyword evidence="2" id="KW-0328">Glycosyltransferase</keyword>
<dbReference type="SUPFAM" id="SSF53756">
    <property type="entry name" value="UDP-Glycosyltransferase/glycogen phosphorylase"/>
    <property type="match status" value="1"/>
</dbReference>
<feature type="domain" description="Glycosyltransferase subfamily 4-like N-terminal" evidence="5">
    <location>
        <begin position="18"/>
        <end position="209"/>
    </location>
</feature>
<evidence type="ECO:0000256" key="3">
    <source>
        <dbReference type="ARBA" id="ARBA00022679"/>
    </source>
</evidence>
<sequence length="413" mass="44064">MRIALVCDYALDRIGDAQAVVLREAELLRAAGDEVVVIGAAQPGSAPRPVPPGEAPILIAAAFVVPGVDMPAIRNTRGLRSRLRRLFRERSIDVVHVHSEFGLTAAATRVAQELGIPVVHTVHTFFWQGPDLRRFDRLAAAAVRGLSRVLRGRAPRTALPDTPRAVDAAVRSVTLDAAMEADAVISPSAHQAEALRIAGLPEVEVVPNPMPPRTTPGVPLPSVELPLQVLWVGRLTLESGILEFVRAVRKAGEDLAPGSLVARIAGDGPLFAEAREAAASTSPEGGSSIQFLGRVEPEGIQPLMRDSHLLAVTSFGLDPQPVVVAEAFRAARSVLYIDPRLREGLAEAGILCGSPDVKGMAAMLRELVHHPGIVVERSLRTVSASHPFQPEQHLRGVREAWDAAARRAADDGE</sequence>
<evidence type="ECO:0000313" key="7">
    <source>
        <dbReference type="Proteomes" id="UP000678243"/>
    </source>
</evidence>
<evidence type="ECO:0000256" key="2">
    <source>
        <dbReference type="ARBA" id="ARBA00022676"/>
    </source>
</evidence>
<dbReference type="EMBL" id="JAGTUK010000001">
    <property type="protein sequence ID" value="MBS0022839.1"/>
    <property type="molecule type" value="Genomic_DNA"/>
</dbReference>
<evidence type="ECO:0000259" key="4">
    <source>
        <dbReference type="Pfam" id="PF00534"/>
    </source>
</evidence>
<gene>
    <name evidence="6" type="ORF">KE274_01815</name>
</gene>
<dbReference type="Pfam" id="PF00534">
    <property type="entry name" value="Glycos_transf_1"/>
    <property type="match status" value="1"/>
</dbReference>
<dbReference type="CDD" id="cd03801">
    <property type="entry name" value="GT4_PimA-like"/>
    <property type="match status" value="1"/>
</dbReference>
<proteinExistence type="predicted"/>
<dbReference type="InterPro" id="IPR028098">
    <property type="entry name" value="Glyco_trans_4-like_N"/>
</dbReference>
<keyword evidence="3" id="KW-0808">Transferase</keyword>
<evidence type="ECO:0000259" key="5">
    <source>
        <dbReference type="Pfam" id="PF13439"/>
    </source>
</evidence>
<dbReference type="Gene3D" id="3.40.50.2000">
    <property type="entry name" value="Glycogen Phosphorylase B"/>
    <property type="match status" value="2"/>
</dbReference>
<dbReference type="Pfam" id="PF13439">
    <property type="entry name" value="Glyco_transf_4"/>
    <property type="match status" value="1"/>
</dbReference>